<evidence type="ECO:0000256" key="5">
    <source>
        <dbReference type="ARBA" id="ARBA00023316"/>
    </source>
</evidence>
<organism evidence="9 10">
    <name type="scientific">Acrobeloides nanus</name>
    <dbReference type="NCBI Taxonomy" id="290746"/>
    <lineage>
        <taxon>Eukaryota</taxon>
        <taxon>Metazoa</taxon>
        <taxon>Ecdysozoa</taxon>
        <taxon>Nematoda</taxon>
        <taxon>Chromadorea</taxon>
        <taxon>Rhabditida</taxon>
        <taxon>Tylenchina</taxon>
        <taxon>Cephalobomorpha</taxon>
        <taxon>Cephaloboidea</taxon>
        <taxon>Cephalobidae</taxon>
        <taxon>Acrobeloides</taxon>
    </lineage>
</organism>
<dbReference type="CDD" id="cd16913">
    <property type="entry name" value="YkuD_like"/>
    <property type="match status" value="1"/>
</dbReference>
<comment type="pathway">
    <text evidence="1">Cell wall biogenesis; peptidoglycan biosynthesis.</text>
</comment>
<keyword evidence="7" id="KW-0732">Signal</keyword>
<sequence>MPASPRRGARNGAVAALLLVVVLLAAGCTGTAAPASSGTAVDQPGDAGQSTAEACALVASTIADVGSGVSEQSDAQAAASALADASARLRDTQPQITNDAVAAAVVPLIELYASVGDAMTAMAAGDASKLDDLAGLSADMQGALGRFGEPHAYHGGTNRRGLPMSNESAHTPEPEYAWAPAEPPRARRRLGWWIGAPAVALAVVAVVAASLVLIAPGTAVAGVTVGGMTPGSAAAAITQRLAETTVDITTSAGTVSVTGADLGATVNATEIASSVFETRPAWNVTQWNGTPVAVNVTVDAAAVHKVLAAAAPDQNTEPTDASVGFDSASGAYTVTPAVAGSGLDATAVTAALVSAFTDGRSATTISGQRVPLSPAVTTDAATAVASNLNHVLSTAGFYVGEERTVPLDAATVASWLTVSDANGALTVTADRTGIQKAVDGLAAAVDTAPVNAKIITDLQGKQLGTENDGTNGRSIGDTTGIAAAFASQLGSATTSPDAGVYRLQVAETAFQTETVSRNIDVNLTTLTTTLYENGQVVASYPVSPGKPSTPTSTGNFRIYAHIALQDMGCTATSTYCTKNVPWVSYYNGDEALHGAYWHNEFGIRGVSHGCVNMRIPDAKFVYTWAPIGTQVSVHY</sequence>
<keyword evidence="5" id="KW-0961">Cell wall biogenesis/degradation</keyword>
<dbReference type="InterPro" id="IPR050979">
    <property type="entry name" value="LD-transpeptidase"/>
</dbReference>
<keyword evidence="4" id="KW-0573">Peptidoglycan synthesis</keyword>
<proteinExistence type="predicted"/>
<evidence type="ECO:0000256" key="2">
    <source>
        <dbReference type="ARBA" id="ARBA00022679"/>
    </source>
</evidence>
<feature type="signal peptide" evidence="7">
    <location>
        <begin position="1"/>
        <end position="27"/>
    </location>
</feature>
<evidence type="ECO:0000313" key="10">
    <source>
        <dbReference type="WBParaSite" id="ACRNAN_scaffold211.g12651.t1"/>
    </source>
</evidence>
<dbReference type="PROSITE" id="PS52029">
    <property type="entry name" value="LD_TPASE"/>
    <property type="match status" value="1"/>
</dbReference>
<dbReference type="PANTHER" id="PTHR30582">
    <property type="entry name" value="L,D-TRANSPEPTIDASE"/>
    <property type="match status" value="1"/>
</dbReference>
<dbReference type="PANTHER" id="PTHR30582:SF2">
    <property type="entry name" value="L,D-TRANSPEPTIDASE YCIB-RELATED"/>
    <property type="match status" value="1"/>
</dbReference>
<dbReference type="InterPro" id="IPR005490">
    <property type="entry name" value="LD_TPept_cat_dom"/>
</dbReference>
<keyword evidence="6" id="KW-0472">Membrane</keyword>
<evidence type="ECO:0000256" key="4">
    <source>
        <dbReference type="ARBA" id="ARBA00022984"/>
    </source>
</evidence>
<reference evidence="10" key="1">
    <citation type="submission" date="2022-11" db="UniProtKB">
        <authorList>
            <consortium name="WormBaseParasite"/>
        </authorList>
    </citation>
    <scope>IDENTIFICATION</scope>
</reference>
<dbReference type="InterPro" id="IPR022029">
    <property type="entry name" value="YoaR-like_PG-bd"/>
</dbReference>
<evidence type="ECO:0000256" key="6">
    <source>
        <dbReference type="SAM" id="Phobius"/>
    </source>
</evidence>
<dbReference type="Proteomes" id="UP000887540">
    <property type="component" value="Unplaced"/>
</dbReference>
<keyword evidence="3" id="KW-0133">Cell shape</keyword>
<dbReference type="InterPro" id="IPR038063">
    <property type="entry name" value="Transpep_catalytic_dom"/>
</dbReference>
<protein>
    <recommendedName>
        <fullName evidence="8">L,D-TPase catalytic domain-containing protein</fullName>
    </recommendedName>
</protein>
<dbReference type="GO" id="GO:0008360">
    <property type="term" value="P:regulation of cell shape"/>
    <property type="evidence" value="ECO:0007669"/>
    <property type="project" value="UniProtKB-KW"/>
</dbReference>
<dbReference type="GO" id="GO:0071972">
    <property type="term" value="F:peptidoglycan L,D-transpeptidase activity"/>
    <property type="evidence" value="ECO:0007669"/>
    <property type="project" value="TreeGrafter"/>
</dbReference>
<dbReference type="InterPro" id="IPR038054">
    <property type="entry name" value="LD_TPept-like_central_sf"/>
</dbReference>
<evidence type="ECO:0000313" key="9">
    <source>
        <dbReference type="Proteomes" id="UP000887540"/>
    </source>
</evidence>
<name>A0A914D8K8_9BILA</name>
<dbReference type="GO" id="GO:0016740">
    <property type="term" value="F:transferase activity"/>
    <property type="evidence" value="ECO:0007669"/>
    <property type="project" value="UniProtKB-KW"/>
</dbReference>
<dbReference type="WBParaSite" id="ACRNAN_scaffold211.g12651.t1">
    <property type="protein sequence ID" value="ACRNAN_scaffold211.g12651.t1"/>
    <property type="gene ID" value="ACRNAN_scaffold211.g12651"/>
</dbReference>
<keyword evidence="2" id="KW-0808">Transferase</keyword>
<dbReference type="Gene3D" id="2.40.440.10">
    <property type="entry name" value="L,D-transpeptidase catalytic domain-like"/>
    <property type="match status" value="1"/>
</dbReference>
<evidence type="ECO:0000256" key="1">
    <source>
        <dbReference type="ARBA" id="ARBA00004752"/>
    </source>
</evidence>
<keyword evidence="6" id="KW-0812">Transmembrane</keyword>
<dbReference type="AlphaFoldDB" id="A0A914D8K8"/>
<dbReference type="GO" id="GO:0071555">
    <property type="term" value="P:cell wall organization"/>
    <property type="evidence" value="ECO:0007669"/>
    <property type="project" value="UniProtKB-KW"/>
</dbReference>
<dbReference type="Gene3D" id="3.10.20.800">
    <property type="match status" value="1"/>
</dbReference>
<evidence type="ECO:0000256" key="3">
    <source>
        <dbReference type="ARBA" id="ARBA00022960"/>
    </source>
</evidence>
<feature type="domain" description="L,D-TPase catalytic" evidence="8">
    <location>
        <begin position="517"/>
        <end position="634"/>
    </location>
</feature>
<accession>A0A914D8K8</accession>
<evidence type="ECO:0000256" key="7">
    <source>
        <dbReference type="SAM" id="SignalP"/>
    </source>
</evidence>
<dbReference type="PROSITE" id="PS51257">
    <property type="entry name" value="PROKAR_LIPOPROTEIN"/>
    <property type="match status" value="1"/>
</dbReference>
<feature type="transmembrane region" description="Helical" evidence="6">
    <location>
        <begin position="190"/>
        <end position="214"/>
    </location>
</feature>
<dbReference type="GO" id="GO:0005576">
    <property type="term" value="C:extracellular region"/>
    <property type="evidence" value="ECO:0007669"/>
    <property type="project" value="TreeGrafter"/>
</dbReference>
<dbReference type="Pfam" id="PF03734">
    <property type="entry name" value="YkuD"/>
    <property type="match status" value="1"/>
</dbReference>
<keyword evidence="9" id="KW-1185">Reference proteome</keyword>
<dbReference type="SUPFAM" id="SSF141523">
    <property type="entry name" value="L,D-transpeptidase catalytic domain-like"/>
    <property type="match status" value="1"/>
</dbReference>
<keyword evidence="6" id="KW-1133">Transmembrane helix</keyword>
<evidence type="ECO:0000259" key="8">
    <source>
        <dbReference type="PROSITE" id="PS52029"/>
    </source>
</evidence>
<feature type="chain" id="PRO_5036695920" description="L,D-TPase catalytic domain-containing protein" evidence="7">
    <location>
        <begin position="28"/>
        <end position="635"/>
    </location>
</feature>
<dbReference type="Pfam" id="PF12229">
    <property type="entry name" value="PG_binding_4"/>
    <property type="match status" value="1"/>
</dbReference>